<dbReference type="RefSeq" id="WP_378110099.1">
    <property type="nucleotide sequence ID" value="NZ_JBHSNC010000007.1"/>
</dbReference>
<feature type="signal peptide" evidence="1">
    <location>
        <begin position="1"/>
        <end position="29"/>
    </location>
</feature>
<dbReference type="EMBL" id="JBHSNC010000007">
    <property type="protein sequence ID" value="MFC5528273.1"/>
    <property type="molecule type" value="Genomic_DNA"/>
</dbReference>
<name>A0ABW0QU18_9BACL</name>
<dbReference type="PROSITE" id="PS51257">
    <property type="entry name" value="PROKAR_LIPOPROTEIN"/>
    <property type="match status" value="1"/>
</dbReference>
<keyword evidence="1" id="KW-0732">Signal</keyword>
<sequence length="111" mass="12593">MFSAIRNGILILGLLFGACGSVNSMTASAAIQPPEYAKWGRIAMQVTIERYHLPIVDYLHVGRRQLSPGIAEEKFKLWLRSNTREFGVFVTIRFETSSDRILAIEFEETSR</sequence>
<comment type="caution">
    <text evidence="2">The sequence shown here is derived from an EMBL/GenBank/DDBJ whole genome shotgun (WGS) entry which is preliminary data.</text>
</comment>
<keyword evidence="3" id="KW-1185">Reference proteome</keyword>
<feature type="chain" id="PRO_5046046200" evidence="1">
    <location>
        <begin position="30"/>
        <end position="111"/>
    </location>
</feature>
<dbReference type="Gene3D" id="3.10.450.390">
    <property type="entry name" value="Protein of unknown function DUF3889"/>
    <property type="match status" value="1"/>
</dbReference>
<gene>
    <name evidence="2" type="ORF">ACFPQ4_02250</name>
</gene>
<dbReference type="Proteomes" id="UP001596108">
    <property type="component" value="Unassembled WGS sequence"/>
</dbReference>
<evidence type="ECO:0000313" key="3">
    <source>
        <dbReference type="Proteomes" id="UP001596108"/>
    </source>
</evidence>
<accession>A0ABW0QU18</accession>
<dbReference type="Pfam" id="PF13028">
    <property type="entry name" value="DUF3889"/>
    <property type="match status" value="1"/>
</dbReference>
<evidence type="ECO:0000313" key="2">
    <source>
        <dbReference type="EMBL" id="MFC5528273.1"/>
    </source>
</evidence>
<reference evidence="3" key="1">
    <citation type="journal article" date="2019" name="Int. J. Syst. Evol. Microbiol.">
        <title>The Global Catalogue of Microorganisms (GCM) 10K type strain sequencing project: providing services to taxonomists for standard genome sequencing and annotation.</title>
        <authorList>
            <consortium name="The Broad Institute Genomics Platform"/>
            <consortium name="The Broad Institute Genome Sequencing Center for Infectious Disease"/>
            <person name="Wu L."/>
            <person name="Ma J."/>
        </authorList>
    </citation>
    <scope>NUCLEOTIDE SEQUENCE [LARGE SCALE GENOMIC DNA]</scope>
    <source>
        <strain evidence="3">CGMCC 1.18578</strain>
    </source>
</reference>
<protein>
    <submittedName>
        <fullName evidence="2">YqzG/YhdC family protein</fullName>
    </submittedName>
</protein>
<proteinExistence type="predicted"/>
<organism evidence="2 3">
    <name type="scientific">Cohnella yongneupensis</name>
    <dbReference type="NCBI Taxonomy" id="425006"/>
    <lineage>
        <taxon>Bacteria</taxon>
        <taxon>Bacillati</taxon>
        <taxon>Bacillota</taxon>
        <taxon>Bacilli</taxon>
        <taxon>Bacillales</taxon>
        <taxon>Paenibacillaceae</taxon>
        <taxon>Cohnella</taxon>
    </lineage>
</organism>
<evidence type="ECO:0000256" key="1">
    <source>
        <dbReference type="SAM" id="SignalP"/>
    </source>
</evidence>
<dbReference type="InterPro" id="IPR024987">
    <property type="entry name" value="DUF3889"/>
</dbReference>